<name>B5RNH8_BORDL</name>
<protein>
    <submittedName>
        <fullName evidence="1">Uncharacterized conserved protein</fullName>
    </submittedName>
</protein>
<sequence length="370" mass="44157">MENEQDNTEESIQIKDFNRKITVNENDLIPIDDIVEETYAITYKNLLTQIQEDTFYRGIEYFKQVIREIISKELLEYESHVDEMYIKTISKLIGLKNETNKITLDDVLKKIKEILIQNINQAGDNINSSKISIYNPQRQDFELIGFQTFIDKLKQIFAEITNLNNLKNQTDKILEQIKQITSITNNINTSYLKNHELESKLKSIIPEMPEYKYPNMELEFLAFHPTNKQLYRLGIEYRYLKGIPNDFQYWNIQPTHDAYYTLKEFYDKLLKIEITGEKVELRFPRNYKEQNIYLQIMLALTRDKYPNNTMTKIIYLRFSENSNASQYNIIYSYTGKQHNTTITLLDGWYKLKSYIYNNDENQDVPHLLKL</sequence>
<reference evidence="1 2" key="1">
    <citation type="journal article" date="2008" name="PLoS Genet.">
        <title>The genome of Borrelia recurrentis, the agent of deadly louse-borne relapsing fever, is a degraded subset of tick-borne Borrelia duttonii.</title>
        <authorList>
            <person name="Lescot M."/>
            <person name="Audic S."/>
            <person name="Robert C."/>
            <person name="Nguyen T.T."/>
            <person name="Blanc G."/>
            <person name="Cutler S.J."/>
            <person name="Wincker P."/>
            <person name="Couloux A."/>
            <person name="Claverie J.-M."/>
            <person name="Raoult D."/>
            <person name="Drancourt M."/>
        </authorList>
    </citation>
    <scope>NUCLEOTIDE SEQUENCE [LARGE SCALE GENOMIC DNA]</scope>
    <source>
        <strain evidence="1 2">Ly</strain>
    </source>
</reference>
<accession>B5RNH8</accession>
<keyword evidence="2" id="KW-1185">Reference proteome</keyword>
<dbReference type="OrthoDB" id="350334at2"/>
<evidence type="ECO:0000313" key="2">
    <source>
        <dbReference type="Proteomes" id="UP000000611"/>
    </source>
</evidence>
<evidence type="ECO:0000313" key="1">
    <source>
        <dbReference type="EMBL" id="ACH93914.1"/>
    </source>
</evidence>
<dbReference type="RefSeq" id="WP_012539452.1">
    <property type="nucleotide sequence ID" value="NC_011247.1"/>
</dbReference>
<dbReference type="EMBL" id="CP000979">
    <property type="protein sequence ID" value="ACH93914.1"/>
    <property type="molecule type" value="Genomic_DNA"/>
</dbReference>
<keyword evidence="1" id="KW-0614">Plasmid</keyword>
<dbReference type="HOGENOM" id="CLU_063828_0_0_12"/>
<dbReference type="AlphaFoldDB" id="B5RNH8"/>
<geneLocation type="plasmid" evidence="1 2">
    <name>pl165</name>
</geneLocation>
<dbReference type="Pfam" id="PF05085">
    <property type="entry name" value="DUF685"/>
    <property type="match status" value="1"/>
</dbReference>
<dbReference type="Proteomes" id="UP000000611">
    <property type="component" value="Plasmid pl165"/>
</dbReference>
<dbReference type="KEGG" id="bdu:BDU_1123"/>
<proteinExistence type="predicted"/>
<gene>
    <name evidence="1" type="ordered locus">BDU_1123</name>
</gene>
<organism evidence="1 2">
    <name type="scientific">Borrelia duttonii (strain Ly)</name>
    <dbReference type="NCBI Taxonomy" id="412419"/>
    <lineage>
        <taxon>Bacteria</taxon>
        <taxon>Pseudomonadati</taxon>
        <taxon>Spirochaetota</taxon>
        <taxon>Spirochaetia</taxon>
        <taxon>Spirochaetales</taxon>
        <taxon>Borreliaceae</taxon>
        <taxon>Borrelia</taxon>
    </lineage>
</organism>
<dbReference type="InterPro" id="IPR007777">
    <property type="entry name" value="DUF685"/>
</dbReference>